<dbReference type="InterPro" id="IPR044855">
    <property type="entry name" value="CoA-Trfase_III_dom3_sf"/>
</dbReference>
<organism evidence="3 4">
    <name type="scientific">Williamsia serinedens</name>
    <dbReference type="NCBI Taxonomy" id="391736"/>
    <lineage>
        <taxon>Bacteria</taxon>
        <taxon>Bacillati</taxon>
        <taxon>Actinomycetota</taxon>
        <taxon>Actinomycetes</taxon>
        <taxon>Mycobacteriales</taxon>
        <taxon>Nocardiaceae</taxon>
        <taxon>Williamsia</taxon>
    </lineage>
</organism>
<keyword evidence="4" id="KW-1185">Reference proteome</keyword>
<dbReference type="Pfam" id="PF02515">
    <property type="entry name" value="CoA_transf_3"/>
    <property type="match status" value="1"/>
</dbReference>
<comment type="caution">
    <text evidence="3">The sequence shown here is derived from an EMBL/GenBank/DDBJ whole genome shotgun (WGS) entry which is preliminary data.</text>
</comment>
<dbReference type="EMBL" id="JAMTCG010000006">
    <property type="protein sequence ID" value="MCP2162195.1"/>
    <property type="molecule type" value="Genomic_DNA"/>
</dbReference>
<name>A0ABT1H4N2_9NOCA</name>
<dbReference type="PANTHER" id="PTHR48207">
    <property type="entry name" value="SUCCINATE--HYDROXYMETHYLGLUTARATE COA-TRANSFERASE"/>
    <property type="match status" value="1"/>
</dbReference>
<keyword evidence="1" id="KW-0808">Transferase</keyword>
<dbReference type="Gene3D" id="3.30.1540.10">
    <property type="entry name" value="formyl-coa transferase, domain 3"/>
    <property type="match status" value="1"/>
</dbReference>
<dbReference type="Proteomes" id="UP001205740">
    <property type="component" value="Unassembled WGS sequence"/>
</dbReference>
<evidence type="ECO:0000313" key="3">
    <source>
        <dbReference type="EMBL" id="MCP2162195.1"/>
    </source>
</evidence>
<accession>A0ABT1H4N2</accession>
<dbReference type="SUPFAM" id="SSF89796">
    <property type="entry name" value="CoA-transferase family III (CaiB/BaiF)"/>
    <property type="match status" value="1"/>
</dbReference>
<evidence type="ECO:0000256" key="2">
    <source>
        <dbReference type="SAM" id="MobiDB-lite"/>
    </source>
</evidence>
<dbReference type="Gene3D" id="3.40.50.10540">
    <property type="entry name" value="Crotonobetainyl-coa:carnitine coa-transferase, domain 1"/>
    <property type="match status" value="1"/>
</dbReference>
<dbReference type="RefSeq" id="WP_253655758.1">
    <property type="nucleotide sequence ID" value="NZ_BAAAOE010000005.1"/>
</dbReference>
<protein>
    <submittedName>
        <fullName evidence="3">Crotonobetainyl-CoA:carnitine CoA-transferase CaiB</fullName>
    </submittedName>
</protein>
<dbReference type="InterPro" id="IPR050483">
    <property type="entry name" value="CoA-transferase_III_domain"/>
</dbReference>
<proteinExistence type="predicted"/>
<dbReference type="InterPro" id="IPR023606">
    <property type="entry name" value="CoA-Trfase_III_dom_1_sf"/>
</dbReference>
<sequence length="380" mass="40106">MAGALDRIVVADFSRVLAGPYATMLMADLGAEVVKIERPGTGDDTRSWGPPYVDDHRGALMATYFASVNRNKSSVALDLSTDAGRDAAREIVARADVVIENFRSGTMERLGLGYDDLVALKPDLIYCAITGFGRDAGAAIPGYDLLIQAMSGLMSITGEPDGPPVKVGVAVVDVLTGVHAMAGILAALRHRDRTGEGQRIDLDLFSVALASMSNQTTAHLAAGVVPSAMGSRHPSIVPYEVLPTADRPLALAVGNDTQFRRLVETLAVPDLADDDRFRTNSDRVAHHEALVDLLLPALAEHGADHWFDALTAAGVPAGPINDMAEAVAFARTVDIEPTVDLPDGATPTVRNPIGMSRTPATYRTPPPSLGDTSGSDRSRP</sequence>
<dbReference type="InterPro" id="IPR003673">
    <property type="entry name" value="CoA-Trfase_fam_III"/>
</dbReference>
<gene>
    <name evidence="3" type="ORF">LX12_003399</name>
</gene>
<feature type="region of interest" description="Disordered" evidence="2">
    <location>
        <begin position="339"/>
        <end position="380"/>
    </location>
</feature>
<evidence type="ECO:0000313" key="4">
    <source>
        <dbReference type="Proteomes" id="UP001205740"/>
    </source>
</evidence>
<reference evidence="3 4" key="1">
    <citation type="submission" date="2022-06" db="EMBL/GenBank/DDBJ databases">
        <title>Genomic Encyclopedia of Archaeal and Bacterial Type Strains, Phase II (KMG-II): from individual species to whole genera.</title>
        <authorList>
            <person name="Goeker M."/>
        </authorList>
    </citation>
    <scope>NUCLEOTIDE SEQUENCE [LARGE SCALE GENOMIC DNA]</scope>
    <source>
        <strain evidence="3 4">DSM 45037</strain>
    </source>
</reference>
<dbReference type="PANTHER" id="PTHR48207:SF3">
    <property type="entry name" value="SUCCINATE--HYDROXYMETHYLGLUTARATE COA-TRANSFERASE"/>
    <property type="match status" value="1"/>
</dbReference>
<evidence type="ECO:0000256" key="1">
    <source>
        <dbReference type="ARBA" id="ARBA00022679"/>
    </source>
</evidence>